<keyword evidence="3" id="KW-1185">Reference proteome</keyword>
<keyword evidence="1" id="KW-0812">Transmembrane</keyword>
<dbReference type="AlphaFoldDB" id="A0A3E1Y216"/>
<dbReference type="Proteomes" id="UP000260644">
    <property type="component" value="Unassembled WGS sequence"/>
</dbReference>
<keyword evidence="1" id="KW-1133">Transmembrane helix</keyword>
<comment type="caution">
    <text evidence="2">The sequence shown here is derived from an EMBL/GenBank/DDBJ whole genome shotgun (WGS) entry which is preliminary data.</text>
</comment>
<accession>A0A3E1Y216</accession>
<protein>
    <submittedName>
        <fullName evidence="2">Uncharacterized protein</fullName>
    </submittedName>
</protein>
<keyword evidence="1" id="KW-0472">Membrane</keyword>
<gene>
    <name evidence="2" type="ORF">DVR12_27155</name>
</gene>
<feature type="transmembrane region" description="Helical" evidence="1">
    <location>
        <begin position="76"/>
        <end position="92"/>
    </location>
</feature>
<sequence length="93" mass="10760">MRWIRFLLKFAFICNLCFLVSEILRITNYSHSLDAVVSHILVLGVGIGFPLNGLICLITGILLVLRKIQWKGLPPWLYLLNIIFLIVQLIVYY</sequence>
<evidence type="ECO:0000313" key="3">
    <source>
        <dbReference type="Proteomes" id="UP000260644"/>
    </source>
</evidence>
<proteinExistence type="predicted"/>
<organism evidence="2 3">
    <name type="scientific">Chitinophaga silvatica</name>
    <dbReference type="NCBI Taxonomy" id="2282649"/>
    <lineage>
        <taxon>Bacteria</taxon>
        <taxon>Pseudomonadati</taxon>
        <taxon>Bacteroidota</taxon>
        <taxon>Chitinophagia</taxon>
        <taxon>Chitinophagales</taxon>
        <taxon>Chitinophagaceae</taxon>
        <taxon>Chitinophaga</taxon>
    </lineage>
</organism>
<reference evidence="2 3" key="1">
    <citation type="submission" date="2018-07" db="EMBL/GenBank/DDBJ databases">
        <title>Chitinophaga K2CV101002-2 sp. nov., isolated from a monsoon evergreen broad-leaved forest soil.</title>
        <authorList>
            <person name="Lv Y."/>
        </authorList>
    </citation>
    <scope>NUCLEOTIDE SEQUENCE [LARGE SCALE GENOMIC DNA]</scope>
    <source>
        <strain evidence="2 3">GDMCC 1.1288</strain>
    </source>
</reference>
<dbReference type="EMBL" id="QPMM01000020">
    <property type="protein sequence ID" value="RFS18725.1"/>
    <property type="molecule type" value="Genomic_DNA"/>
</dbReference>
<evidence type="ECO:0000256" key="1">
    <source>
        <dbReference type="SAM" id="Phobius"/>
    </source>
</evidence>
<feature type="transmembrane region" description="Helical" evidence="1">
    <location>
        <begin position="7"/>
        <end position="27"/>
    </location>
</feature>
<evidence type="ECO:0000313" key="2">
    <source>
        <dbReference type="EMBL" id="RFS18725.1"/>
    </source>
</evidence>
<name>A0A3E1Y216_9BACT</name>
<feature type="transmembrane region" description="Helical" evidence="1">
    <location>
        <begin position="39"/>
        <end position="64"/>
    </location>
</feature>